<dbReference type="NCBIfam" id="TIGR01444">
    <property type="entry name" value="fkbM_fam"/>
    <property type="match status" value="1"/>
</dbReference>
<dbReference type="STRING" id="582744.Msip34_2790"/>
<keyword evidence="2" id="KW-0808">Transferase</keyword>
<evidence type="ECO:0000313" key="2">
    <source>
        <dbReference type="EMBL" id="ACT52027.1"/>
    </source>
</evidence>
<dbReference type="Proteomes" id="UP000002743">
    <property type="component" value="Chromosome"/>
</dbReference>
<dbReference type="InterPro" id="IPR029063">
    <property type="entry name" value="SAM-dependent_MTases_sf"/>
</dbReference>
<protein>
    <submittedName>
        <fullName evidence="2">Methyltransferase FkbM family</fullName>
    </submittedName>
</protein>
<sequence>MFPFFNEQTLKNELLQLGSELSNPAARLPQWLDKSAQSLLKDTSFIVCGSNCRSEIRVLAQHANVIAIVDDFLKQPTLFGIPVIRSDEWIQRCLKDRAIVSCILTPNGRAFQHFTKLATQWELPTLLPLQFLHMLEECNIDRKGETGRFFWYGYEFFTYTLEHLDRLLEIPALFEDSYSRVSWLSILLYRMTLNPFYLEGCAVGTGGGQYVLNAYGVNKQFFKFSDDEVYVDGGAFTGDTIASFLTACNGKFKHIHSFEPSHDHNVQIRNRLRTLQHEYLKPLASSITLHEAGLWDSKTTLEFNPSQIVDDFDITNHVQSKSAHMVDSGIINHIYDDHVERKAAIQVPVVTIDEATNGEATYLKFEIEGSELKALHGAAETIARNRPKMAVSIYHKPEDLITLTEYVITTGQNYKLGFRQHNSLSPDAMVLYCY</sequence>
<dbReference type="Gene3D" id="3.40.50.150">
    <property type="entry name" value="Vaccinia Virus protein VP39"/>
    <property type="match status" value="1"/>
</dbReference>
<accession>C6XBQ7</accession>
<dbReference type="Pfam" id="PF05050">
    <property type="entry name" value="Methyltransf_21"/>
    <property type="match status" value="1"/>
</dbReference>
<proteinExistence type="predicted"/>
<dbReference type="OrthoDB" id="5329963at2"/>
<dbReference type="Gene3D" id="3.40.50.720">
    <property type="entry name" value="NAD(P)-binding Rossmann-like Domain"/>
    <property type="match status" value="1"/>
</dbReference>
<dbReference type="KEGG" id="mei:Msip34_2790"/>
<feature type="domain" description="Methyltransferase FkbM" evidence="1">
    <location>
        <begin position="232"/>
        <end position="397"/>
    </location>
</feature>
<reference evidence="2 3" key="2">
    <citation type="journal article" date="2011" name="J. Bacteriol.">
        <title>Genomes of three methylotrophs from a single niche uncover genetic and metabolic divergence of Methylophilaceae.</title>
        <authorList>
            <person name="Lapidus A."/>
            <person name="Clum A."/>
            <person name="Labutti K."/>
            <person name="Kaluzhnaya M.G."/>
            <person name="Lim S."/>
            <person name="Beck D.A."/>
            <person name="Glavina Del Rio T."/>
            <person name="Nolan M."/>
            <person name="Mavromatis K."/>
            <person name="Huntemann M."/>
            <person name="Lucas S."/>
            <person name="Lidstrom M.E."/>
            <person name="Ivanova N."/>
            <person name="Chistoserdova L."/>
        </authorList>
    </citation>
    <scope>NUCLEOTIDE SEQUENCE [LARGE SCALE GENOMIC DNA]</scope>
    <source>
        <strain evidence="2 3">SIP3-4</strain>
    </source>
</reference>
<dbReference type="SUPFAM" id="SSF53335">
    <property type="entry name" value="S-adenosyl-L-methionine-dependent methyltransferases"/>
    <property type="match status" value="1"/>
</dbReference>
<keyword evidence="3" id="KW-1185">Reference proteome</keyword>
<evidence type="ECO:0000313" key="3">
    <source>
        <dbReference type="Proteomes" id="UP000002743"/>
    </source>
</evidence>
<evidence type="ECO:0000259" key="1">
    <source>
        <dbReference type="Pfam" id="PF05050"/>
    </source>
</evidence>
<dbReference type="InterPro" id="IPR006342">
    <property type="entry name" value="FkbM_mtfrase"/>
</dbReference>
<dbReference type="GO" id="GO:0008168">
    <property type="term" value="F:methyltransferase activity"/>
    <property type="evidence" value="ECO:0007669"/>
    <property type="project" value="UniProtKB-KW"/>
</dbReference>
<name>C6XBQ7_METGS</name>
<organism evidence="2 3">
    <name type="scientific">Methylovorus glucosotrophus (strain SIP3-4)</name>
    <dbReference type="NCBI Taxonomy" id="582744"/>
    <lineage>
        <taxon>Bacteria</taxon>
        <taxon>Pseudomonadati</taxon>
        <taxon>Pseudomonadota</taxon>
        <taxon>Betaproteobacteria</taxon>
        <taxon>Nitrosomonadales</taxon>
        <taxon>Methylophilaceae</taxon>
        <taxon>Methylovorus</taxon>
    </lineage>
</organism>
<reference evidence="3" key="1">
    <citation type="submission" date="2009-07" db="EMBL/GenBank/DDBJ databases">
        <title>Complete sequence of chromosome of Methylovorus sp. SIP3-4.</title>
        <authorList>
            <person name="Lucas S."/>
            <person name="Copeland A."/>
            <person name="Lapidus A."/>
            <person name="Glavina del Rio T."/>
            <person name="Tice H."/>
            <person name="Bruce D."/>
            <person name="Goodwin L."/>
            <person name="Pitluck S."/>
            <person name="Clum A."/>
            <person name="Larimer F."/>
            <person name="Land M."/>
            <person name="Hauser L."/>
            <person name="Kyrpides N."/>
            <person name="Mikhailova N."/>
            <person name="Kayluzhnaya M."/>
            <person name="Chistoserdova L."/>
        </authorList>
    </citation>
    <scope>NUCLEOTIDE SEQUENCE [LARGE SCALE GENOMIC DNA]</scope>
    <source>
        <strain evidence="3">SIP3-4</strain>
    </source>
</reference>
<dbReference type="HOGENOM" id="CLU_048284_1_0_4"/>
<dbReference type="GO" id="GO:0032259">
    <property type="term" value="P:methylation"/>
    <property type="evidence" value="ECO:0007669"/>
    <property type="project" value="UniProtKB-KW"/>
</dbReference>
<dbReference type="eggNOG" id="COG1086">
    <property type="taxonomic scope" value="Bacteria"/>
</dbReference>
<dbReference type="EMBL" id="CP001674">
    <property type="protein sequence ID" value="ACT52027.1"/>
    <property type="molecule type" value="Genomic_DNA"/>
</dbReference>
<gene>
    <name evidence="2" type="ordered locus">Msip34_2790</name>
</gene>
<dbReference type="RefSeq" id="WP_015831223.1">
    <property type="nucleotide sequence ID" value="NC_012969.1"/>
</dbReference>
<dbReference type="AlphaFoldDB" id="C6XBQ7"/>
<keyword evidence="2" id="KW-0489">Methyltransferase</keyword>
<dbReference type="Gene3D" id="1.20.1270.160">
    <property type="match status" value="1"/>
</dbReference>